<accession>A0A2P2L0E8</accession>
<organism evidence="1">
    <name type="scientific">Rhizophora mucronata</name>
    <name type="common">Asiatic mangrove</name>
    <dbReference type="NCBI Taxonomy" id="61149"/>
    <lineage>
        <taxon>Eukaryota</taxon>
        <taxon>Viridiplantae</taxon>
        <taxon>Streptophyta</taxon>
        <taxon>Embryophyta</taxon>
        <taxon>Tracheophyta</taxon>
        <taxon>Spermatophyta</taxon>
        <taxon>Magnoliopsida</taxon>
        <taxon>eudicotyledons</taxon>
        <taxon>Gunneridae</taxon>
        <taxon>Pentapetalae</taxon>
        <taxon>rosids</taxon>
        <taxon>fabids</taxon>
        <taxon>Malpighiales</taxon>
        <taxon>Rhizophoraceae</taxon>
        <taxon>Rhizophora</taxon>
    </lineage>
</organism>
<dbReference type="EMBL" id="GGEC01030944">
    <property type="protein sequence ID" value="MBX11428.1"/>
    <property type="molecule type" value="Transcribed_RNA"/>
</dbReference>
<proteinExistence type="predicted"/>
<evidence type="ECO:0000313" key="1">
    <source>
        <dbReference type="EMBL" id="MBX11428.1"/>
    </source>
</evidence>
<protein>
    <submittedName>
        <fullName evidence="1">ProlinetRNA ligaseic/mitochondrial-like</fullName>
    </submittedName>
</protein>
<name>A0A2P2L0E8_RHIMU</name>
<dbReference type="AlphaFoldDB" id="A0A2P2L0E8"/>
<reference evidence="1" key="1">
    <citation type="submission" date="2018-02" db="EMBL/GenBank/DDBJ databases">
        <title>Rhizophora mucronata_Transcriptome.</title>
        <authorList>
            <person name="Meera S.P."/>
            <person name="Sreeshan A."/>
            <person name="Augustine A."/>
        </authorList>
    </citation>
    <scope>NUCLEOTIDE SEQUENCE</scope>
    <source>
        <tissue evidence="1">Leaf</tissue>
    </source>
</reference>
<sequence length="64" mass="7377">MSCVTFLPQKFKSPHKWLCAVLPPCDICPLIYHKRKITITMNPLGKHVIHYGFACRPNLPQSQE</sequence>
<dbReference type="GO" id="GO:0016874">
    <property type="term" value="F:ligase activity"/>
    <property type="evidence" value="ECO:0007669"/>
    <property type="project" value="UniProtKB-KW"/>
</dbReference>
<keyword evidence="1" id="KW-0436">Ligase</keyword>